<keyword evidence="2" id="KW-1185">Reference proteome</keyword>
<dbReference type="Proteomes" id="UP000054783">
    <property type="component" value="Unassembled WGS sequence"/>
</dbReference>
<evidence type="ECO:0000313" key="2">
    <source>
        <dbReference type="Proteomes" id="UP000054783"/>
    </source>
</evidence>
<comment type="caution">
    <text evidence="1">The sequence shown here is derived from an EMBL/GenBank/DDBJ whole genome shotgun (WGS) entry which is preliminary data.</text>
</comment>
<gene>
    <name evidence="1" type="ORF">T12_6833</name>
</gene>
<dbReference type="EMBL" id="JYDQ01000087">
    <property type="protein sequence ID" value="KRY15921.1"/>
    <property type="molecule type" value="Genomic_DNA"/>
</dbReference>
<proteinExistence type="predicted"/>
<dbReference type="AlphaFoldDB" id="A0A0V0ZTQ8"/>
<protein>
    <submittedName>
        <fullName evidence="1">Uncharacterized protein</fullName>
    </submittedName>
</protein>
<reference evidence="1 2" key="1">
    <citation type="submission" date="2015-01" db="EMBL/GenBank/DDBJ databases">
        <title>Evolution of Trichinella species and genotypes.</title>
        <authorList>
            <person name="Korhonen P.K."/>
            <person name="Edoardo P."/>
            <person name="Giuseppe L.R."/>
            <person name="Gasser R.B."/>
        </authorList>
    </citation>
    <scope>NUCLEOTIDE SEQUENCE [LARGE SCALE GENOMIC DNA]</scope>
    <source>
        <strain evidence="1">ISS2496</strain>
    </source>
</reference>
<accession>A0A0V0ZTQ8</accession>
<organism evidence="1 2">
    <name type="scientific">Trichinella patagoniensis</name>
    <dbReference type="NCBI Taxonomy" id="990121"/>
    <lineage>
        <taxon>Eukaryota</taxon>
        <taxon>Metazoa</taxon>
        <taxon>Ecdysozoa</taxon>
        <taxon>Nematoda</taxon>
        <taxon>Enoplea</taxon>
        <taxon>Dorylaimia</taxon>
        <taxon>Trichinellida</taxon>
        <taxon>Trichinellidae</taxon>
        <taxon>Trichinella</taxon>
    </lineage>
</organism>
<sequence length="68" mass="8263">MRRMCLMSSSKGIDIWLEIGERLRGFRKFKLLLQNSSPRNKFLKWDFKVHIRPLSLYRPQRVDIDHFG</sequence>
<evidence type="ECO:0000313" key="1">
    <source>
        <dbReference type="EMBL" id="KRY15921.1"/>
    </source>
</evidence>
<name>A0A0V0ZTQ8_9BILA</name>